<sequence length="157" mass="18058">MIFLIKGAGSTTPFLNVTRVPEHFEKLLIVGRARTGYVKHGVNEWFMQEFDKPQYTVIVTYFFINEFVTLLPKVTTPVQAHIYVEEGPITLSQRRCNKALHLVENEYYEFLIPCSGTDMPLDVGTYCTKHIEIPRGSTFTLTPQEVKSILRIHTPHD</sequence>
<dbReference type="OrthoDB" id="9866560at2"/>
<name>A0A327R446_9BACT</name>
<protein>
    <submittedName>
        <fullName evidence="1">Uncharacterized protein</fullName>
    </submittedName>
</protein>
<accession>A0A327R446</accession>
<comment type="caution">
    <text evidence="1">The sequence shown here is derived from an EMBL/GenBank/DDBJ whole genome shotgun (WGS) entry which is preliminary data.</text>
</comment>
<organism evidence="1 2">
    <name type="scientific">Chitinophaga skermanii</name>
    <dbReference type="NCBI Taxonomy" id="331697"/>
    <lineage>
        <taxon>Bacteria</taxon>
        <taxon>Pseudomonadati</taxon>
        <taxon>Bacteroidota</taxon>
        <taxon>Chitinophagia</taxon>
        <taxon>Chitinophagales</taxon>
        <taxon>Chitinophagaceae</taxon>
        <taxon>Chitinophaga</taxon>
    </lineage>
</organism>
<reference evidence="1 2" key="1">
    <citation type="submission" date="2018-06" db="EMBL/GenBank/DDBJ databases">
        <title>Genomic Encyclopedia of Archaeal and Bacterial Type Strains, Phase II (KMG-II): from individual species to whole genera.</title>
        <authorList>
            <person name="Goeker M."/>
        </authorList>
    </citation>
    <scope>NUCLEOTIDE SEQUENCE [LARGE SCALE GENOMIC DNA]</scope>
    <source>
        <strain evidence="1 2">DSM 23857</strain>
    </source>
</reference>
<keyword evidence="2" id="KW-1185">Reference proteome</keyword>
<proteinExistence type="predicted"/>
<gene>
    <name evidence="1" type="ORF">LX64_00328</name>
</gene>
<dbReference type="RefSeq" id="WP_111595853.1">
    <property type="nucleotide sequence ID" value="NZ_QLLL01000001.1"/>
</dbReference>
<evidence type="ECO:0000313" key="2">
    <source>
        <dbReference type="Proteomes" id="UP000249547"/>
    </source>
</evidence>
<dbReference type="EMBL" id="QLLL01000001">
    <property type="protein sequence ID" value="RAJ10722.1"/>
    <property type="molecule type" value="Genomic_DNA"/>
</dbReference>
<evidence type="ECO:0000313" key="1">
    <source>
        <dbReference type="EMBL" id="RAJ10722.1"/>
    </source>
</evidence>
<dbReference type="Proteomes" id="UP000249547">
    <property type="component" value="Unassembled WGS sequence"/>
</dbReference>
<dbReference type="AlphaFoldDB" id="A0A327R446"/>